<protein>
    <submittedName>
        <fullName evidence="1">Uncharacterized protein</fullName>
    </submittedName>
</protein>
<evidence type="ECO:0000313" key="1">
    <source>
        <dbReference type="EMBL" id="CRY96057.1"/>
    </source>
</evidence>
<accession>A0A0H5QJQ1</accession>
<name>A0A0H5QJQ1_9ZZZZ</name>
<organism evidence="1">
    <name type="scientific">uncultured prokaryote</name>
    <dbReference type="NCBI Taxonomy" id="198431"/>
    <lineage>
        <taxon>unclassified sequences</taxon>
        <taxon>environmental samples</taxon>
    </lineage>
</organism>
<reference evidence="1" key="1">
    <citation type="submission" date="2015-06" db="EMBL/GenBank/DDBJ databases">
        <authorList>
            <person name="Joergensen T."/>
        </authorList>
    </citation>
    <scope>NUCLEOTIDE SEQUENCE</scope>
    <source>
        <strain evidence="1">RGFK0893</strain>
    </source>
</reference>
<dbReference type="EMBL" id="LN853494">
    <property type="protein sequence ID" value="CRY96057.1"/>
    <property type="molecule type" value="Genomic_DNA"/>
</dbReference>
<proteinExistence type="predicted"/>
<sequence>MSVRGGTFCCQSSASHRTKWSVESAGWEAGERAFSQLSPRFSTVLASFRFSVDNSSDTLTARAVIDKPKIAPTSKMRKPYRTNTRFHLLMKELDTKWHYALSYRTHKQKLNPGGKARFLVQMQIKPEQKPGKRTGPAGRENVWGTCYRPLRDRTSPWRQYLRIWSRSKSPLT</sequence>
<reference evidence="1" key="2">
    <citation type="submission" date="2015-07" db="EMBL/GenBank/DDBJ databases">
        <title>Plasmids, circular viruses and viroids from rat gut.</title>
        <authorList>
            <person name="Jorgensen T.J."/>
            <person name="Hansen M.A."/>
            <person name="Xu Z."/>
            <person name="Tabak M.A."/>
            <person name="Sorensen S.J."/>
            <person name="Hansen L.H."/>
        </authorList>
    </citation>
    <scope>NUCLEOTIDE SEQUENCE</scope>
    <source>
        <strain evidence="1">RGFK0893</strain>
    </source>
</reference>
<dbReference type="AlphaFoldDB" id="A0A0H5QJQ1"/>